<evidence type="ECO:0000313" key="3">
    <source>
        <dbReference type="Proteomes" id="UP000023152"/>
    </source>
</evidence>
<dbReference type="EMBL" id="ASPP01023414">
    <property type="protein sequence ID" value="ETO10532.1"/>
    <property type="molecule type" value="Genomic_DNA"/>
</dbReference>
<comment type="caution">
    <text evidence="2">The sequence shown here is derived from an EMBL/GenBank/DDBJ whole genome shotgun (WGS) entry which is preliminary data.</text>
</comment>
<feature type="non-terminal residue" evidence="2">
    <location>
        <position position="1"/>
    </location>
</feature>
<evidence type="ECO:0000256" key="1">
    <source>
        <dbReference type="SAM" id="MobiDB-lite"/>
    </source>
</evidence>
<evidence type="ECO:0000313" key="2">
    <source>
        <dbReference type="EMBL" id="ETO10532.1"/>
    </source>
</evidence>
<name>X6MAN6_RETFI</name>
<sequence>KTKLVMESFPFKSKAKDLFKHVINQSRVKHNTSYRPLVSHLKYRIEKFQRELDPPQGFVDLFFESILKQQLAFDIVQQWVLQNRFHQSHRCVVLFSQKMPAVHTVESSDGSGGGEIISDDNNDDNDHNNDNYNNDNHNNDDHNNDDNDNNDDIYTTKAKVKVKVKVK</sequence>
<accession>X6MAN6</accession>
<gene>
    <name evidence="2" type="ORF">RFI_26845</name>
</gene>
<dbReference type="Proteomes" id="UP000023152">
    <property type="component" value="Unassembled WGS sequence"/>
</dbReference>
<reference evidence="2 3" key="1">
    <citation type="journal article" date="2013" name="Curr. Biol.">
        <title>The Genome of the Foraminiferan Reticulomyxa filosa.</title>
        <authorList>
            <person name="Glockner G."/>
            <person name="Hulsmann N."/>
            <person name="Schleicher M."/>
            <person name="Noegel A.A."/>
            <person name="Eichinger L."/>
            <person name="Gallinger C."/>
            <person name="Pawlowski J."/>
            <person name="Sierra R."/>
            <person name="Euteneuer U."/>
            <person name="Pillet L."/>
            <person name="Moustafa A."/>
            <person name="Platzer M."/>
            <person name="Groth M."/>
            <person name="Szafranski K."/>
            <person name="Schliwa M."/>
        </authorList>
    </citation>
    <scope>NUCLEOTIDE SEQUENCE [LARGE SCALE GENOMIC DNA]</scope>
</reference>
<proteinExistence type="predicted"/>
<keyword evidence="3" id="KW-1185">Reference proteome</keyword>
<organism evidence="2 3">
    <name type="scientific">Reticulomyxa filosa</name>
    <dbReference type="NCBI Taxonomy" id="46433"/>
    <lineage>
        <taxon>Eukaryota</taxon>
        <taxon>Sar</taxon>
        <taxon>Rhizaria</taxon>
        <taxon>Retaria</taxon>
        <taxon>Foraminifera</taxon>
        <taxon>Monothalamids</taxon>
        <taxon>Reticulomyxidae</taxon>
        <taxon>Reticulomyxa</taxon>
    </lineage>
</organism>
<feature type="non-terminal residue" evidence="2">
    <location>
        <position position="167"/>
    </location>
</feature>
<dbReference type="AlphaFoldDB" id="X6MAN6"/>
<protein>
    <submittedName>
        <fullName evidence="2">Uncharacterized protein</fullName>
    </submittedName>
</protein>
<feature type="region of interest" description="Disordered" evidence="1">
    <location>
        <begin position="104"/>
        <end position="157"/>
    </location>
</feature>